<feature type="binding site" evidence="2">
    <location>
        <position position="96"/>
    </location>
    <ligand>
        <name>Mn(2+)</name>
        <dbReference type="ChEBI" id="CHEBI:29035"/>
        <label>2</label>
    </ligand>
</feature>
<dbReference type="GO" id="GO:0016787">
    <property type="term" value="F:hydrolase activity"/>
    <property type="evidence" value="ECO:0007669"/>
    <property type="project" value="UniProtKB-KW"/>
</dbReference>
<accession>A0A838ZSU8</accession>
<evidence type="ECO:0000256" key="1">
    <source>
        <dbReference type="ARBA" id="ARBA00022801"/>
    </source>
</evidence>
<feature type="binding site" evidence="2">
    <location>
        <position position="157"/>
    </location>
    <ligand>
        <name>Mn(2+)</name>
        <dbReference type="ChEBI" id="CHEBI:29035"/>
        <label>2</label>
    </ligand>
</feature>
<dbReference type="Gene3D" id="3.30.70.360">
    <property type="match status" value="1"/>
</dbReference>
<dbReference type="Proteomes" id="UP000552241">
    <property type="component" value="Unassembled WGS sequence"/>
</dbReference>
<proteinExistence type="predicted"/>
<gene>
    <name evidence="3" type="ORF">HU137_09770</name>
</gene>
<evidence type="ECO:0000313" key="4">
    <source>
        <dbReference type="Proteomes" id="UP000552241"/>
    </source>
</evidence>
<evidence type="ECO:0000313" key="3">
    <source>
        <dbReference type="EMBL" id="MBA5630058.1"/>
    </source>
</evidence>
<dbReference type="Gene3D" id="3.40.630.10">
    <property type="entry name" value="Zn peptidases"/>
    <property type="match status" value="1"/>
</dbReference>
<dbReference type="InterPro" id="IPR017439">
    <property type="entry name" value="Amidohydrolase"/>
</dbReference>
<keyword evidence="2" id="KW-0464">Manganese</keyword>
<protein>
    <submittedName>
        <fullName evidence="3">Amidohydrolase</fullName>
    </submittedName>
</protein>
<dbReference type="PANTHER" id="PTHR11014:SF169">
    <property type="entry name" value="CLAN MH, FAMILY M20, PEPTIDASE T-LIKE METALLOPEPTIDASE"/>
    <property type="match status" value="1"/>
</dbReference>
<dbReference type="InterPro" id="IPR036264">
    <property type="entry name" value="Bact_exopeptidase_dim_dom"/>
</dbReference>
<comment type="cofactor">
    <cofactor evidence="2">
        <name>Mn(2+)</name>
        <dbReference type="ChEBI" id="CHEBI:29035"/>
    </cofactor>
    <text evidence="2">The Mn(2+) ion enhances activity.</text>
</comment>
<feature type="binding site" evidence="2">
    <location>
        <position position="98"/>
    </location>
    <ligand>
        <name>Mn(2+)</name>
        <dbReference type="ChEBI" id="CHEBI:29035"/>
        <label>2</label>
    </ligand>
</feature>
<organism evidence="3 4">
    <name type="scientific">Moheibacter lacus</name>
    <dbReference type="NCBI Taxonomy" id="2745851"/>
    <lineage>
        <taxon>Bacteria</taxon>
        <taxon>Pseudomonadati</taxon>
        <taxon>Bacteroidota</taxon>
        <taxon>Flavobacteriia</taxon>
        <taxon>Flavobacteriales</taxon>
        <taxon>Weeksellaceae</taxon>
        <taxon>Moheibacter</taxon>
    </lineage>
</organism>
<dbReference type="SUPFAM" id="SSF55031">
    <property type="entry name" value="Bacterial exopeptidase dimerisation domain"/>
    <property type="match status" value="1"/>
</dbReference>
<dbReference type="Pfam" id="PF01546">
    <property type="entry name" value="Peptidase_M20"/>
    <property type="match status" value="1"/>
</dbReference>
<dbReference type="InterPro" id="IPR002933">
    <property type="entry name" value="Peptidase_M20"/>
</dbReference>
<evidence type="ECO:0000256" key="2">
    <source>
        <dbReference type="PIRSR" id="PIRSR005962-1"/>
    </source>
</evidence>
<dbReference type="RefSeq" id="WP_182043665.1">
    <property type="nucleotide sequence ID" value="NZ_JACDZE010000003.1"/>
</dbReference>
<feature type="binding site" evidence="2">
    <location>
        <position position="352"/>
    </location>
    <ligand>
        <name>Mn(2+)</name>
        <dbReference type="ChEBI" id="CHEBI:29035"/>
        <label>2</label>
    </ligand>
</feature>
<dbReference type="AlphaFoldDB" id="A0A838ZSU8"/>
<comment type="caution">
    <text evidence="3">The sequence shown here is derived from an EMBL/GenBank/DDBJ whole genome shotgun (WGS) entry which is preliminary data.</text>
</comment>
<dbReference type="NCBIfam" id="TIGR01891">
    <property type="entry name" value="amidohydrolases"/>
    <property type="match status" value="1"/>
</dbReference>
<keyword evidence="4" id="KW-1185">Reference proteome</keyword>
<dbReference type="PANTHER" id="PTHR11014">
    <property type="entry name" value="PEPTIDASE M20 FAMILY MEMBER"/>
    <property type="match status" value="1"/>
</dbReference>
<dbReference type="GO" id="GO:0046872">
    <property type="term" value="F:metal ion binding"/>
    <property type="evidence" value="ECO:0007669"/>
    <property type="project" value="UniProtKB-KW"/>
</dbReference>
<dbReference type="SUPFAM" id="SSF53187">
    <property type="entry name" value="Zn-dependent exopeptidases"/>
    <property type="match status" value="1"/>
</dbReference>
<feature type="binding site" evidence="2">
    <location>
        <position position="131"/>
    </location>
    <ligand>
        <name>Mn(2+)</name>
        <dbReference type="ChEBI" id="CHEBI:29035"/>
        <label>2</label>
    </ligand>
</feature>
<keyword evidence="1 3" id="KW-0378">Hydrolase</keyword>
<dbReference type="PIRSF" id="PIRSF005962">
    <property type="entry name" value="Pept_M20D_amidohydro"/>
    <property type="match status" value="1"/>
</dbReference>
<dbReference type="EMBL" id="JACDZE010000003">
    <property type="protein sequence ID" value="MBA5630058.1"/>
    <property type="molecule type" value="Genomic_DNA"/>
</dbReference>
<reference evidence="3 4" key="1">
    <citation type="submission" date="2020-07" db="EMBL/GenBank/DDBJ databases">
        <title>Moheibacter lacus sp. nov., a member of the family Flavobacteriaceae isolated from freshwater lake sediment.</title>
        <authorList>
            <person name="Liu Y."/>
        </authorList>
    </citation>
    <scope>NUCLEOTIDE SEQUENCE [LARGE SCALE GENOMIC DNA]</scope>
    <source>
        <strain evidence="3 4">BDHS18</strain>
    </source>
</reference>
<sequence length="378" mass="42703">MEKLAEELQKIRRDLHQNYAELSTQEFRTCQRIQELLKNLKRTKVFPIGKTGVMAVFEGKEKGKTIMLRADTDALPIEETNDFAHRSIDPNVSHKCGHDGHTTIMIGVAEMLEKNPINKGKIILLWQPAEENGMGAKAVLEDPQFENLKPDMVFALHNLPGFPLHKILYKDGAFTANVKSLIFDFHGKTAHAAEPEHGFNPAFAMAEILEKSKNLTHNRPQDENFFLITPVYADLGTKDYGISAGKGSLHLTIRSWSPQLFDQLTNELIEFAAQISERNNLKLAISWTQEFLSNQNDKKAVEIIQKSAEELNLNHQKIKDPFKWGEDFGLFTQKIPGAMFGIGSGENCPALHNPDYDFPDEITLTASKMFYQILKNAI</sequence>
<keyword evidence="2" id="KW-0479">Metal-binding</keyword>
<name>A0A838ZSU8_9FLAO</name>